<feature type="domain" description="HEPN" evidence="1">
    <location>
        <begin position="36"/>
        <end position="124"/>
    </location>
</feature>
<reference evidence="2" key="1">
    <citation type="submission" date="2011-01" db="EMBL/GenBank/DDBJ databases">
        <title>Complete sequence of chromosome of Thermovibrio ammonificans HB-1.</title>
        <authorList>
            <consortium name="US DOE Joint Genome Institute"/>
            <person name="Lucas S."/>
            <person name="Copeland A."/>
            <person name="Lapidus A."/>
            <person name="Cheng J.-F."/>
            <person name="Goodwin L."/>
            <person name="Pitluck S."/>
            <person name="Davenport K."/>
            <person name="Detter J.C."/>
            <person name="Han C."/>
            <person name="Tapia R."/>
            <person name="Land M."/>
            <person name="Hauser L."/>
            <person name="Kyrpides N."/>
            <person name="Ivanova N."/>
            <person name="Ovchinnikova G."/>
            <person name="Vetriani C."/>
            <person name="Woyke T."/>
        </authorList>
    </citation>
    <scope>NUCLEOTIDE SEQUENCE [LARGE SCALE GENOMIC DNA]</scope>
    <source>
        <strain evidence="2">HB-1</strain>
    </source>
</reference>
<keyword evidence="3" id="KW-1185">Reference proteome</keyword>
<dbReference type="HOGENOM" id="CLU_1937132_0_0_0"/>
<dbReference type="Proteomes" id="UP000006362">
    <property type="component" value="Chromosome"/>
</dbReference>
<dbReference type="Gene3D" id="1.20.120.330">
    <property type="entry name" value="Nucleotidyltransferases domain 2"/>
    <property type="match status" value="1"/>
</dbReference>
<dbReference type="AlphaFoldDB" id="E8T4S8"/>
<evidence type="ECO:0000313" key="2">
    <source>
        <dbReference type="EMBL" id="ADU96340.1"/>
    </source>
</evidence>
<organism evidence="2 3">
    <name type="scientific">Thermovibrio ammonificans (strain DSM 15698 / JCM 12110 / HB-1)</name>
    <dbReference type="NCBI Taxonomy" id="648996"/>
    <lineage>
        <taxon>Bacteria</taxon>
        <taxon>Pseudomonadati</taxon>
        <taxon>Aquificota</taxon>
        <taxon>Aquificia</taxon>
        <taxon>Desulfurobacteriales</taxon>
        <taxon>Desulfurobacteriaceae</taxon>
        <taxon>Thermovibrio</taxon>
    </lineage>
</organism>
<dbReference type="EMBL" id="CP002444">
    <property type="protein sequence ID" value="ADU96340.1"/>
    <property type="molecule type" value="Genomic_DNA"/>
</dbReference>
<dbReference type="KEGG" id="tam:Theam_0367"/>
<name>E8T4S8_THEA1</name>
<dbReference type="Pfam" id="PF05168">
    <property type="entry name" value="HEPN"/>
    <property type="match status" value="1"/>
</dbReference>
<accession>E8T4S8</accession>
<sequence length="130" mass="15080">MMSNHFRWEELLNTAKFLLKVSNSPLSTSLGNRQACYRTVCNRCYYAVFKNLEDYFRKVGVLSENSSHKELLTYVKGHYPKLFTKLKRLQTLRIAADYDRKVQITEKKASKALKLGEALLSELKKSNLTP</sequence>
<dbReference type="InterPro" id="IPR007842">
    <property type="entry name" value="HEPN_dom"/>
</dbReference>
<evidence type="ECO:0000259" key="1">
    <source>
        <dbReference type="Pfam" id="PF05168"/>
    </source>
</evidence>
<evidence type="ECO:0000313" key="3">
    <source>
        <dbReference type="Proteomes" id="UP000006362"/>
    </source>
</evidence>
<proteinExistence type="predicted"/>
<gene>
    <name evidence="2" type="ordered locus">Theam_0367</name>
</gene>
<dbReference type="STRING" id="648996.Theam_0367"/>
<protein>
    <submittedName>
        <fullName evidence="2">HEPN domain protein</fullName>
    </submittedName>
</protein>